<feature type="transmembrane region" description="Helical" evidence="1">
    <location>
        <begin position="35"/>
        <end position="56"/>
    </location>
</feature>
<dbReference type="InterPro" id="IPR036259">
    <property type="entry name" value="MFS_trans_sf"/>
</dbReference>
<comment type="caution">
    <text evidence="2">The sequence shown here is derived from an EMBL/GenBank/DDBJ whole genome shotgun (WGS) entry which is preliminary data.</text>
</comment>
<reference evidence="2 3" key="1">
    <citation type="journal article" date="2018" name="Appl. Microbiol. Biotechnol.">
        <title>Characterization of the caprolactam degradation pathway in Pseudomonas jessenii using mass spectrometry-based proteomics.</title>
        <authorList>
            <person name="Otzen M."/>
            <person name="Palacio C."/>
            <person name="Janssen D.B."/>
        </authorList>
    </citation>
    <scope>NUCLEOTIDE SEQUENCE [LARGE SCALE GENOMIC DNA]</scope>
    <source>
        <strain evidence="2 3">GO3</strain>
    </source>
</reference>
<evidence type="ECO:0000313" key="3">
    <source>
        <dbReference type="Proteomes" id="UP000247437"/>
    </source>
</evidence>
<accession>A0A2W0EMS8</accession>
<protein>
    <submittedName>
        <fullName evidence="2">MFS transporter</fullName>
    </submittedName>
</protein>
<dbReference type="SUPFAM" id="SSF103473">
    <property type="entry name" value="MFS general substrate transporter"/>
    <property type="match status" value="1"/>
</dbReference>
<name>A0A2W0EMS8_PSEJE</name>
<keyword evidence="1" id="KW-0472">Membrane</keyword>
<feature type="transmembrane region" description="Helical" evidence="1">
    <location>
        <begin position="12"/>
        <end position="29"/>
    </location>
</feature>
<proteinExistence type="predicted"/>
<keyword evidence="1" id="KW-0812">Transmembrane</keyword>
<dbReference type="EMBL" id="PDLL01000508">
    <property type="protein sequence ID" value="PYY67405.1"/>
    <property type="molecule type" value="Genomic_DNA"/>
</dbReference>
<feature type="non-terminal residue" evidence="2">
    <location>
        <position position="1"/>
    </location>
</feature>
<evidence type="ECO:0000313" key="2">
    <source>
        <dbReference type="EMBL" id="PYY67405.1"/>
    </source>
</evidence>
<sequence>QIAGLSGGLFNTFGNLASITTPIVIGYIISSTGSFKWALVFVGCNALVAVFSYLVIVGPIKRVVLKEPPANGSEAPGKLSQAHS</sequence>
<evidence type="ECO:0000256" key="1">
    <source>
        <dbReference type="SAM" id="Phobius"/>
    </source>
</evidence>
<organism evidence="2 3">
    <name type="scientific">Pseudomonas jessenii</name>
    <dbReference type="NCBI Taxonomy" id="77298"/>
    <lineage>
        <taxon>Bacteria</taxon>
        <taxon>Pseudomonadati</taxon>
        <taxon>Pseudomonadota</taxon>
        <taxon>Gammaproteobacteria</taxon>
        <taxon>Pseudomonadales</taxon>
        <taxon>Pseudomonadaceae</taxon>
        <taxon>Pseudomonas</taxon>
    </lineage>
</organism>
<keyword evidence="1" id="KW-1133">Transmembrane helix</keyword>
<dbReference type="Proteomes" id="UP000247437">
    <property type="component" value="Unassembled WGS sequence"/>
</dbReference>
<dbReference type="Gene3D" id="1.20.1250.20">
    <property type="entry name" value="MFS general substrate transporter like domains"/>
    <property type="match status" value="1"/>
</dbReference>
<gene>
    <name evidence="2" type="ORF">CRX42_27220</name>
</gene>
<dbReference type="AlphaFoldDB" id="A0A2W0EMS8"/>